<dbReference type="Gene3D" id="1.10.287.70">
    <property type="match status" value="1"/>
</dbReference>
<dbReference type="EnsemblProtists" id="PYU1_T003180">
    <property type="protein sequence ID" value="PYU1_T003180"/>
    <property type="gene ID" value="PYU1_G003173"/>
</dbReference>
<keyword evidence="1" id="KW-0812">Transmembrane</keyword>
<evidence type="ECO:0000313" key="4">
    <source>
        <dbReference type="Proteomes" id="UP000019132"/>
    </source>
</evidence>
<dbReference type="Pfam" id="PF07885">
    <property type="entry name" value="Ion_trans_2"/>
    <property type="match status" value="1"/>
</dbReference>
<dbReference type="Proteomes" id="UP000019132">
    <property type="component" value="Unassembled WGS sequence"/>
</dbReference>
<reference evidence="3" key="3">
    <citation type="submission" date="2015-02" db="UniProtKB">
        <authorList>
            <consortium name="EnsemblProtists"/>
        </authorList>
    </citation>
    <scope>IDENTIFICATION</scope>
    <source>
        <strain evidence="3">DAOM BR144</strain>
    </source>
</reference>
<reference evidence="4" key="1">
    <citation type="journal article" date="2010" name="Genome Biol.">
        <title>Genome sequence of the necrotrophic plant pathogen Pythium ultimum reveals original pathogenicity mechanisms and effector repertoire.</title>
        <authorList>
            <person name="Levesque C.A."/>
            <person name="Brouwer H."/>
            <person name="Cano L."/>
            <person name="Hamilton J.P."/>
            <person name="Holt C."/>
            <person name="Huitema E."/>
            <person name="Raffaele S."/>
            <person name="Robideau G.P."/>
            <person name="Thines M."/>
            <person name="Win J."/>
            <person name="Zerillo M.M."/>
            <person name="Beakes G.W."/>
            <person name="Boore J.L."/>
            <person name="Busam D."/>
            <person name="Dumas B."/>
            <person name="Ferriera S."/>
            <person name="Fuerstenberg S.I."/>
            <person name="Gachon C.M."/>
            <person name="Gaulin E."/>
            <person name="Govers F."/>
            <person name="Grenville-Briggs L."/>
            <person name="Horner N."/>
            <person name="Hostetler J."/>
            <person name="Jiang R.H."/>
            <person name="Johnson J."/>
            <person name="Krajaejun T."/>
            <person name="Lin H."/>
            <person name="Meijer H.J."/>
            <person name="Moore B."/>
            <person name="Morris P."/>
            <person name="Phuntmart V."/>
            <person name="Puiu D."/>
            <person name="Shetty J."/>
            <person name="Stajich J.E."/>
            <person name="Tripathy S."/>
            <person name="Wawra S."/>
            <person name="van West P."/>
            <person name="Whitty B.R."/>
            <person name="Coutinho P.M."/>
            <person name="Henrissat B."/>
            <person name="Martin F."/>
            <person name="Thomas P.D."/>
            <person name="Tyler B.M."/>
            <person name="De Vries R.P."/>
            <person name="Kamoun S."/>
            <person name="Yandell M."/>
            <person name="Tisserat N."/>
            <person name="Buell C.R."/>
        </authorList>
    </citation>
    <scope>NUCLEOTIDE SEQUENCE</scope>
    <source>
        <strain evidence="4">DAOM:BR144</strain>
    </source>
</reference>
<sequence>MLEHDFSPASQLLTDVIVFCITSANAMGCCFFLLADIKGYTFGLPEDLAGAGSVSADKCLTDATLFGNCTWFIYDRSQFDIQARYIRSMHWSIVLLSTVGYGDILSFSDSECFIGFWWIFLGALICYFTACAVSSVVSQVSVLGVIQASRAEEVNRAMVRAGVSDLIRSIIRRYFDTNWSLNPFFKNQSFSSIFHDLNATS</sequence>
<dbReference type="VEuPathDB" id="FungiDB:PYU1_G003173"/>
<evidence type="ECO:0000256" key="1">
    <source>
        <dbReference type="SAM" id="Phobius"/>
    </source>
</evidence>
<dbReference type="AlphaFoldDB" id="K3WDY9"/>
<organism evidence="3 4">
    <name type="scientific">Globisporangium ultimum (strain ATCC 200006 / CBS 805.95 / DAOM BR144)</name>
    <name type="common">Pythium ultimum</name>
    <dbReference type="NCBI Taxonomy" id="431595"/>
    <lineage>
        <taxon>Eukaryota</taxon>
        <taxon>Sar</taxon>
        <taxon>Stramenopiles</taxon>
        <taxon>Oomycota</taxon>
        <taxon>Peronosporomycetes</taxon>
        <taxon>Pythiales</taxon>
        <taxon>Pythiaceae</taxon>
        <taxon>Globisporangium</taxon>
    </lineage>
</organism>
<dbReference type="PANTHER" id="PTHR47823:SF9">
    <property type="entry name" value="CHROMOSOME UNDETERMINED SCAFFOLD_10, WHOLE GENOME SHOTGUN SEQUENCE"/>
    <property type="match status" value="1"/>
</dbReference>
<dbReference type="HOGENOM" id="CLU_1362806_0_0_1"/>
<dbReference type="SUPFAM" id="SSF81324">
    <property type="entry name" value="Voltage-gated potassium channels"/>
    <property type="match status" value="1"/>
</dbReference>
<feature type="transmembrane region" description="Helical" evidence="1">
    <location>
        <begin position="116"/>
        <end position="146"/>
    </location>
</feature>
<dbReference type="InterPro" id="IPR013099">
    <property type="entry name" value="K_chnl_dom"/>
</dbReference>
<dbReference type="PANTHER" id="PTHR47823">
    <property type="entry name" value="ION_TRANS DOMAIN-CONTAINING PROTEIN"/>
    <property type="match status" value="1"/>
</dbReference>
<evidence type="ECO:0000313" key="3">
    <source>
        <dbReference type="EnsemblProtists" id="PYU1_T003180"/>
    </source>
</evidence>
<feature type="transmembrane region" description="Helical" evidence="1">
    <location>
        <begin position="85"/>
        <end position="104"/>
    </location>
</feature>
<feature type="domain" description="Potassium channel" evidence="2">
    <location>
        <begin position="72"/>
        <end position="138"/>
    </location>
</feature>
<name>K3WDY9_GLOUD</name>
<dbReference type="EMBL" id="GL376603">
    <property type="status" value="NOT_ANNOTATED_CDS"/>
    <property type="molecule type" value="Genomic_DNA"/>
</dbReference>
<protein>
    <recommendedName>
        <fullName evidence="2">Potassium channel domain-containing protein</fullName>
    </recommendedName>
</protein>
<feature type="transmembrane region" description="Helical" evidence="1">
    <location>
        <begin position="12"/>
        <end position="35"/>
    </location>
</feature>
<accession>K3WDY9</accession>
<evidence type="ECO:0000259" key="2">
    <source>
        <dbReference type="Pfam" id="PF07885"/>
    </source>
</evidence>
<dbReference type="eggNOG" id="KOG0500">
    <property type="taxonomic scope" value="Eukaryota"/>
</dbReference>
<dbReference type="InParanoid" id="K3WDY9"/>
<keyword evidence="1" id="KW-0472">Membrane</keyword>
<proteinExistence type="predicted"/>
<keyword evidence="1" id="KW-1133">Transmembrane helix</keyword>
<keyword evidence="4" id="KW-1185">Reference proteome</keyword>
<reference evidence="4" key="2">
    <citation type="submission" date="2010-04" db="EMBL/GenBank/DDBJ databases">
        <authorList>
            <person name="Buell R."/>
            <person name="Hamilton J."/>
            <person name="Hostetler J."/>
        </authorList>
    </citation>
    <scope>NUCLEOTIDE SEQUENCE [LARGE SCALE GENOMIC DNA]</scope>
    <source>
        <strain evidence="4">DAOM:BR144</strain>
    </source>
</reference>